<name>F3KR99_9BURK</name>
<proteinExistence type="predicted"/>
<reference evidence="1 2" key="1">
    <citation type="journal article" date="2011" name="EMBO J.">
        <title>Structural diversity of bacterial flagellar motors.</title>
        <authorList>
            <person name="Chen S."/>
            <person name="Beeby M."/>
            <person name="Murphy G.E."/>
            <person name="Leadbetter J.R."/>
            <person name="Hendrixson D.R."/>
            <person name="Briegel A."/>
            <person name="Li Z."/>
            <person name="Shi J."/>
            <person name="Tocheva E.I."/>
            <person name="Muller A."/>
            <person name="Dobro M.J."/>
            <person name="Jensen G.J."/>
        </authorList>
    </citation>
    <scope>NUCLEOTIDE SEQUENCE [LARGE SCALE GENOMIC DNA]</scope>
    <source>
        <strain evidence="1 2">ATCC 19624</strain>
    </source>
</reference>
<accession>F3KR99</accession>
<sequence length="42" mass="4786">MTEGQLARLMRRSETSCGLGYEFGQRHCAASFAWASFSMVRR</sequence>
<dbReference type="Proteomes" id="UP000016368">
    <property type="component" value="Unassembled WGS sequence"/>
</dbReference>
<keyword evidence="2" id="KW-1185">Reference proteome</keyword>
<organism evidence="1 2">
    <name type="scientific">Hylemonella gracilis ATCC 19624</name>
    <dbReference type="NCBI Taxonomy" id="887062"/>
    <lineage>
        <taxon>Bacteria</taxon>
        <taxon>Pseudomonadati</taxon>
        <taxon>Pseudomonadota</taxon>
        <taxon>Betaproteobacteria</taxon>
        <taxon>Burkholderiales</taxon>
        <taxon>Comamonadaceae</taxon>
        <taxon>Hylemonella</taxon>
    </lineage>
</organism>
<dbReference type="EMBL" id="AEGR01000042">
    <property type="protein sequence ID" value="EGI77800.1"/>
    <property type="molecule type" value="Genomic_DNA"/>
</dbReference>
<protein>
    <submittedName>
        <fullName evidence="1">Uncharacterized protein</fullName>
    </submittedName>
</protein>
<evidence type="ECO:0000313" key="1">
    <source>
        <dbReference type="EMBL" id="EGI77800.1"/>
    </source>
</evidence>
<evidence type="ECO:0000313" key="2">
    <source>
        <dbReference type="Proteomes" id="UP000016368"/>
    </source>
</evidence>
<comment type="caution">
    <text evidence="1">The sequence shown here is derived from an EMBL/GenBank/DDBJ whole genome shotgun (WGS) entry which is preliminary data.</text>
</comment>
<gene>
    <name evidence="1" type="ORF">HGR_04873</name>
</gene>
<dbReference type="AlphaFoldDB" id="F3KR99"/>